<proteinExistence type="inferred from homology"/>
<dbReference type="EMBL" id="CADCXU010003218">
    <property type="protein sequence ID" value="CAA9995226.1"/>
    <property type="molecule type" value="Genomic_DNA"/>
</dbReference>
<protein>
    <recommendedName>
        <fullName evidence="7">Large ribosomal subunit protein mL42</fullName>
    </recommendedName>
</protein>
<dbReference type="PANTHER" id="PTHR13450:SF4">
    <property type="entry name" value="LARGE RIBOSOMAL SUBUNIT PROTEIN ML42"/>
    <property type="match status" value="1"/>
</dbReference>
<comment type="similarity">
    <text evidence="2">Belongs to the mitochondrion-specific ribosomal protein mL42 family.</text>
</comment>
<evidence type="ECO:0000256" key="6">
    <source>
        <dbReference type="ARBA" id="ARBA00023274"/>
    </source>
</evidence>
<evidence type="ECO:0000256" key="7">
    <source>
        <dbReference type="ARBA" id="ARBA00035189"/>
    </source>
</evidence>
<keyword evidence="3" id="KW-0809">Transit peptide</keyword>
<dbReference type="GO" id="GO:0005762">
    <property type="term" value="C:mitochondrial large ribosomal subunit"/>
    <property type="evidence" value="ECO:0007669"/>
    <property type="project" value="TreeGrafter"/>
</dbReference>
<evidence type="ECO:0000256" key="3">
    <source>
        <dbReference type="ARBA" id="ARBA00022946"/>
    </source>
</evidence>
<name>A0A6H5G0J7_9HEMI</name>
<evidence type="ECO:0000256" key="5">
    <source>
        <dbReference type="ARBA" id="ARBA00023128"/>
    </source>
</evidence>
<dbReference type="InterPro" id="IPR019346">
    <property type="entry name" value="Ribosomal_mL42"/>
</dbReference>
<keyword evidence="4" id="KW-0689">Ribosomal protein</keyword>
<evidence type="ECO:0000313" key="9">
    <source>
        <dbReference type="Proteomes" id="UP000479000"/>
    </source>
</evidence>
<sequence length="124" mass="14262">MFSTAARTFALVSRRPTAFYSSAANVVAGVENPIVLTDDDSTIVCWHPPTPYPYEFTRPMPLPKTDKPSTVLKTDDFSAVTRKKKDLQNVFELAELTRTTKHRWFPQRSSIKKKKIVEKEREFL</sequence>
<dbReference type="AlphaFoldDB" id="A0A6H5G0J7"/>
<dbReference type="PANTHER" id="PTHR13450">
    <property type="entry name" value="MITOCHONDRIAL 39S RIBOSOMAL PROTEIN L42"/>
    <property type="match status" value="1"/>
</dbReference>
<accession>A0A6H5G0J7</accession>
<dbReference type="OrthoDB" id="1107506at2759"/>
<evidence type="ECO:0000256" key="4">
    <source>
        <dbReference type="ARBA" id="ARBA00022980"/>
    </source>
</evidence>
<evidence type="ECO:0000313" key="8">
    <source>
        <dbReference type="EMBL" id="CAA9995226.1"/>
    </source>
</evidence>
<reference evidence="8 9" key="1">
    <citation type="submission" date="2020-02" db="EMBL/GenBank/DDBJ databases">
        <authorList>
            <person name="Ferguson B K."/>
        </authorList>
    </citation>
    <scope>NUCLEOTIDE SEQUENCE [LARGE SCALE GENOMIC DNA]</scope>
</reference>
<keyword evidence="9" id="KW-1185">Reference proteome</keyword>
<evidence type="ECO:0000256" key="2">
    <source>
        <dbReference type="ARBA" id="ARBA00005556"/>
    </source>
</evidence>
<evidence type="ECO:0000256" key="1">
    <source>
        <dbReference type="ARBA" id="ARBA00004173"/>
    </source>
</evidence>
<dbReference type="Proteomes" id="UP000479000">
    <property type="component" value="Unassembled WGS sequence"/>
</dbReference>
<gene>
    <name evidence="8" type="ORF">NTEN_LOCUS2017</name>
</gene>
<keyword evidence="6" id="KW-0687">Ribonucleoprotein</keyword>
<comment type="subcellular location">
    <subcellularLocation>
        <location evidence="1">Mitochondrion</location>
    </subcellularLocation>
</comment>
<dbReference type="Pfam" id="PF10210">
    <property type="entry name" value="MRP-S32"/>
    <property type="match status" value="1"/>
</dbReference>
<keyword evidence="5" id="KW-0496">Mitochondrion</keyword>
<organism evidence="8 9">
    <name type="scientific">Nesidiocoris tenuis</name>
    <dbReference type="NCBI Taxonomy" id="355587"/>
    <lineage>
        <taxon>Eukaryota</taxon>
        <taxon>Metazoa</taxon>
        <taxon>Ecdysozoa</taxon>
        <taxon>Arthropoda</taxon>
        <taxon>Hexapoda</taxon>
        <taxon>Insecta</taxon>
        <taxon>Pterygota</taxon>
        <taxon>Neoptera</taxon>
        <taxon>Paraneoptera</taxon>
        <taxon>Hemiptera</taxon>
        <taxon>Heteroptera</taxon>
        <taxon>Panheteroptera</taxon>
        <taxon>Cimicomorpha</taxon>
        <taxon>Miridae</taxon>
        <taxon>Dicyphina</taxon>
        <taxon>Nesidiocoris</taxon>
    </lineage>
</organism>